<sequence length="77" mass="8842">MLEDLEKFLKEIITKFEELAVPIMSFLDGHWQSRITEYISAHDLFDEGHVRNARAAGIDLVAEETPAPEWVKLLFGL</sequence>
<evidence type="ECO:0000313" key="1">
    <source>
        <dbReference type="EMBL" id="OKO94354.1"/>
    </source>
</evidence>
<dbReference type="EMBL" id="MNBE01000719">
    <property type="protein sequence ID" value="OKO94354.1"/>
    <property type="molecule type" value="Genomic_DNA"/>
</dbReference>
<dbReference type="Proteomes" id="UP000186955">
    <property type="component" value="Unassembled WGS sequence"/>
</dbReference>
<keyword evidence="2" id="KW-1185">Reference proteome</keyword>
<evidence type="ECO:0000313" key="2">
    <source>
        <dbReference type="Proteomes" id="UP000186955"/>
    </source>
</evidence>
<organism evidence="1 2">
    <name type="scientific">Penicillium subrubescens</name>
    <dbReference type="NCBI Taxonomy" id="1316194"/>
    <lineage>
        <taxon>Eukaryota</taxon>
        <taxon>Fungi</taxon>
        <taxon>Dikarya</taxon>
        <taxon>Ascomycota</taxon>
        <taxon>Pezizomycotina</taxon>
        <taxon>Eurotiomycetes</taxon>
        <taxon>Eurotiomycetidae</taxon>
        <taxon>Eurotiales</taxon>
        <taxon>Aspergillaceae</taxon>
        <taxon>Penicillium</taxon>
    </lineage>
</organism>
<comment type="caution">
    <text evidence="1">The sequence shown here is derived from an EMBL/GenBank/DDBJ whole genome shotgun (WGS) entry which is preliminary data.</text>
</comment>
<proteinExistence type="predicted"/>
<accession>A0A1Q5T293</accession>
<protein>
    <submittedName>
        <fullName evidence="1">Uncharacterized protein</fullName>
    </submittedName>
</protein>
<name>A0A1Q5T293_9EURO</name>
<dbReference type="AlphaFoldDB" id="A0A1Q5T293"/>
<reference evidence="1 2" key="1">
    <citation type="submission" date="2016-10" db="EMBL/GenBank/DDBJ databases">
        <title>Genome sequence of the ascomycete fungus Penicillium subrubescens.</title>
        <authorList>
            <person name="De Vries R.P."/>
            <person name="Peng M."/>
            <person name="Dilokpimol A."/>
            <person name="Hilden K."/>
            <person name="Makela M.R."/>
            <person name="Grigoriev I."/>
            <person name="Riley R."/>
            <person name="Granchi Z."/>
        </authorList>
    </citation>
    <scope>NUCLEOTIDE SEQUENCE [LARGE SCALE GENOMIC DNA]</scope>
    <source>
        <strain evidence="1 2">CBS 132785</strain>
    </source>
</reference>
<gene>
    <name evidence="1" type="ORF">PENSUB_11621</name>
</gene>